<reference evidence="2 3" key="1">
    <citation type="submission" date="2024-04" db="EMBL/GenBank/DDBJ databases">
        <title>Phyllosticta paracitricarpa is synonymous to the EU quarantine fungus P. citricarpa based on phylogenomic analyses.</title>
        <authorList>
            <consortium name="Lawrence Berkeley National Laboratory"/>
            <person name="Van Ingen-Buijs V.A."/>
            <person name="Van Westerhoven A.C."/>
            <person name="Haridas S."/>
            <person name="Skiadas P."/>
            <person name="Martin F."/>
            <person name="Groenewald J.Z."/>
            <person name="Crous P.W."/>
            <person name="Seidl M.F."/>
        </authorList>
    </citation>
    <scope>NUCLEOTIDE SEQUENCE [LARGE SCALE GENOMIC DNA]</scope>
    <source>
        <strain evidence="2 3">CBS 123374</strain>
    </source>
</reference>
<proteinExistence type="predicted"/>
<dbReference type="Proteomes" id="UP001492380">
    <property type="component" value="Unassembled WGS sequence"/>
</dbReference>
<gene>
    <name evidence="2" type="ORF">HDK90DRAFT_122494</name>
</gene>
<comment type="caution">
    <text evidence="2">The sequence shown here is derived from an EMBL/GenBank/DDBJ whole genome shotgun (WGS) entry which is preliminary data.</text>
</comment>
<name>A0ABR1YXN6_9PEZI</name>
<evidence type="ECO:0000256" key="1">
    <source>
        <dbReference type="SAM" id="MobiDB-lite"/>
    </source>
</evidence>
<keyword evidence="3" id="KW-1185">Reference proteome</keyword>
<protein>
    <submittedName>
        <fullName evidence="2">Uncharacterized protein</fullName>
    </submittedName>
</protein>
<feature type="compositionally biased region" description="Low complexity" evidence="1">
    <location>
        <begin position="131"/>
        <end position="147"/>
    </location>
</feature>
<feature type="compositionally biased region" description="Basic and acidic residues" evidence="1">
    <location>
        <begin position="93"/>
        <end position="105"/>
    </location>
</feature>
<feature type="compositionally biased region" description="Basic and acidic residues" evidence="1">
    <location>
        <begin position="121"/>
        <end position="130"/>
    </location>
</feature>
<accession>A0ABR1YXN6</accession>
<feature type="region of interest" description="Disordered" evidence="1">
    <location>
        <begin position="63"/>
        <end position="263"/>
    </location>
</feature>
<feature type="compositionally biased region" description="Low complexity" evidence="1">
    <location>
        <begin position="204"/>
        <end position="262"/>
    </location>
</feature>
<organism evidence="2 3">
    <name type="scientific">Phyllosticta capitalensis</name>
    <dbReference type="NCBI Taxonomy" id="121624"/>
    <lineage>
        <taxon>Eukaryota</taxon>
        <taxon>Fungi</taxon>
        <taxon>Dikarya</taxon>
        <taxon>Ascomycota</taxon>
        <taxon>Pezizomycotina</taxon>
        <taxon>Dothideomycetes</taxon>
        <taxon>Dothideomycetes incertae sedis</taxon>
        <taxon>Botryosphaeriales</taxon>
        <taxon>Phyllostictaceae</taxon>
        <taxon>Phyllosticta</taxon>
    </lineage>
</organism>
<dbReference type="EMBL" id="JBBWRZ010000002">
    <property type="protein sequence ID" value="KAK8243404.1"/>
    <property type="molecule type" value="Genomic_DNA"/>
</dbReference>
<evidence type="ECO:0000313" key="2">
    <source>
        <dbReference type="EMBL" id="KAK8243404.1"/>
    </source>
</evidence>
<sequence>MLSCVVAVLNDIFRVRDSLIELRDETPGASTSKILPKPINTELLHRFKLSVVKGGLFEKASQADGERVEVNGKPATQPDNKGVEVSGKSAETTTDRDTRSHKQVDALESQGKPAESTTTRDSPKQVDSERAANLQKSSAQAAQSAASRRVVDDRSNLRPARVSAGGGQPNRVSSRNAAKRVVETVAPAREQGPPAKKVKLVENSTSVSDSTTAVTDGSTPAASGSTPAASENNTTTSDDSTTTSDDSPAASDDSPAASSEDTILMRVDDDCIKPFIEGAYEQDTMTWRTGFTVLTGSDVTAEAGTKVEWEPAHRDGLRCTCGRELELDPLKDDGGVEAPLRWAEQAHTRRGSVCKRHLMWAAQRLKLQLDPKTDGQDLLKFVASAEGSRTRWEEMQKSERFRWGCRV</sequence>
<evidence type="ECO:0000313" key="3">
    <source>
        <dbReference type="Proteomes" id="UP001492380"/>
    </source>
</evidence>